<proteinExistence type="predicted"/>
<dbReference type="CDD" id="cd10551">
    <property type="entry name" value="PsrB"/>
    <property type="match status" value="1"/>
</dbReference>
<dbReference type="EC" id="1.2.7.-" evidence="2"/>
<evidence type="ECO:0000259" key="1">
    <source>
        <dbReference type="PROSITE" id="PS51379"/>
    </source>
</evidence>
<dbReference type="PROSITE" id="PS51379">
    <property type="entry name" value="4FE4S_FER_2"/>
    <property type="match status" value="1"/>
</dbReference>
<dbReference type="Proteomes" id="UP000031518">
    <property type="component" value="Unassembled WGS sequence"/>
</dbReference>
<accession>A0A0B6X2D8</accession>
<organism evidence="2 3">
    <name type="scientific">Pyrinomonas methylaliphatogenes</name>
    <dbReference type="NCBI Taxonomy" id="454194"/>
    <lineage>
        <taxon>Bacteria</taxon>
        <taxon>Pseudomonadati</taxon>
        <taxon>Acidobacteriota</taxon>
        <taxon>Blastocatellia</taxon>
        <taxon>Blastocatellales</taxon>
        <taxon>Pyrinomonadaceae</taxon>
        <taxon>Pyrinomonas</taxon>
    </lineage>
</organism>
<dbReference type="CDD" id="cd02784">
    <property type="entry name" value="MopB_CT_PHLH"/>
    <property type="match status" value="1"/>
</dbReference>
<evidence type="ECO:0000313" key="2">
    <source>
        <dbReference type="EMBL" id="CDM66520.1"/>
    </source>
</evidence>
<dbReference type="PANTHER" id="PTHR42783:SF3">
    <property type="entry name" value="GLUTAMATE SYNTHASE [NADPH] SMALL CHAIN-RELATED"/>
    <property type="match status" value="1"/>
</dbReference>
<dbReference type="Gene3D" id="3.40.228.10">
    <property type="entry name" value="Dimethylsulfoxide Reductase, domain 2"/>
    <property type="match status" value="1"/>
</dbReference>
<dbReference type="STRING" id="454194.PYK22_02551"/>
<dbReference type="Gene3D" id="3.40.50.740">
    <property type="match status" value="1"/>
</dbReference>
<dbReference type="NCBIfam" id="TIGR04519">
    <property type="entry name" value="MoCo_extend_TAT"/>
    <property type="match status" value="1"/>
</dbReference>
<keyword evidence="3" id="KW-1185">Reference proteome</keyword>
<feature type="domain" description="4Fe-4S ferredoxin-type" evidence="1">
    <location>
        <begin position="774"/>
        <end position="804"/>
    </location>
</feature>
<dbReference type="EMBL" id="CBXV010000008">
    <property type="protein sequence ID" value="CDM66520.1"/>
    <property type="molecule type" value="Genomic_DNA"/>
</dbReference>
<dbReference type="InterPro" id="IPR030948">
    <property type="entry name" value="TAT_var_transloc_signal_dom"/>
</dbReference>
<dbReference type="Gene3D" id="2.20.25.90">
    <property type="entry name" value="ADC-like domains"/>
    <property type="match status" value="1"/>
</dbReference>
<dbReference type="RefSeq" id="WP_041977820.1">
    <property type="nucleotide sequence ID" value="NZ_CBXV010000008.1"/>
</dbReference>
<reference evidence="2 3" key="1">
    <citation type="submission" date="2013-12" db="EMBL/GenBank/DDBJ databases">
        <authorList>
            <person name="Stott M."/>
        </authorList>
    </citation>
    <scope>NUCLEOTIDE SEQUENCE [LARGE SCALE GENOMIC DNA]</scope>
    <source>
        <strain evidence="2 3">K22</strain>
    </source>
</reference>
<reference evidence="2 3" key="2">
    <citation type="submission" date="2015-01" db="EMBL/GenBank/DDBJ databases">
        <title>Complete genome sequence of Pyrinomonas methylaliphatogenes type strain K22T.</title>
        <authorList>
            <person name="Lee K.C.Y."/>
            <person name="Power J.F."/>
            <person name="Dunfield P.F."/>
            <person name="Morgan X.C."/>
            <person name="Huttenhower C."/>
            <person name="Stott M.B."/>
        </authorList>
    </citation>
    <scope>NUCLEOTIDE SEQUENCE [LARGE SCALE GENOMIC DNA]</scope>
    <source>
        <strain evidence="2 3">K22</strain>
    </source>
</reference>
<gene>
    <name evidence="2" type="ORF">PYK22_02551</name>
</gene>
<keyword evidence="2" id="KW-0560">Oxidoreductase</keyword>
<dbReference type="PANTHER" id="PTHR42783">
    <property type="entry name" value="GLUTAMATE SYNTHASE [NADPH] SMALL CHAIN"/>
    <property type="match status" value="1"/>
</dbReference>
<evidence type="ECO:0000313" key="3">
    <source>
        <dbReference type="Proteomes" id="UP000031518"/>
    </source>
</evidence>
<name>A0A0B6X2D8_9BACT</name>
<dbReference type="GO" id="GO:0016491">
    <property type="term" value="F:oxidoreductase activity"/>
    <property type="evidence" value="ECO:0007669"/>
    <property type="project" value="UniProtKB-KW"/>
</dbReference>
<dbReference type="SUPFAM" id="SSF54862">
    <property type="entry name" value="4Fe-4S ferredoxins"/>
    <property type="match status" value="1"/>
</dbReference>
<dbReference type="Gene3D" id="3.30.2070.10">
    <property type="entry name" value="Formate dehydrogenase/DMSO reductase"/>
    <property type="match status" value="1"/>
</dbReference>
<protein>
    <submittedName>
        <fullName evidence="2">Quinol:cytochrome c oxidoreductase iron-sulfur protein</fullName>
        <ecNumber evidence="2">1.2.7.-</ecNumber>
    </submittedName>
</protein>
<sequence>MAKEATPQELVQIRPRLSTLLHKAQQERGRRFWRSLEELSETPEFLEYLQREFPHGAAEWNDPVGRRRFLKLMGASLALAGLSGCVYQPQEQIVPYVRQPEEIVPGKPLFFATAMPFAGEAIGLLVRSNEGRPTKIEGNPEHPGSLGATDLWAQASILQLYDPDRSRTLLYLGDISSWSAFLSAIRTAMVEQDGKRGAGLRLLTETVISPTLADQIRTLLQKYPAAKWHQYEPVTRDNVRLGAQMAFGQPVNTIYRFDQAARVLSLDADFLFRGPGHLRYARDFANRRRVVATQRDMNRLYVVETSPTITGAVADHRLPVKPSEMESLARAIASGVGVSGAGGEAANAKYGSWISAVVRDLQQHRGSSIVIVGDEQPPIIHALAHAINAALGNVGRTVLYTDPIEANPAIQTESLRELVADMEAGRVEMLVILGGNPVYNAPADIPFRAALERVPLRVHLGLYRDETADLCHWHVPEAHYLESWSDARAYDGTVSIIQPLIAPLYQGKTAHEILAVLNDQPDRTSYDVVRDYWQRQHSGGDFEMWWRRALHDGIIRDTAFQTRTLTPRAEFPAQAVNQPARGFEVVFRPDPSVYDGRFANLGWLQELPKPLTKLTWDNVIYMSPRTAERMGLDRVVGSRGGEIWSEIVEFRFKGRSVRGPVYLVPGHPDDCVTVFFGYGRERAGRVGDKIGYNAFAVRTADAMWSGAGGEIVRTGQEYQLASTQLHFLMEGRDLVRATTLEEYLRDPETVHKRDHQPPQDLSLYPQYQYDGYRWGMAIDVSACIGCNACIVACQAENNIPVVGKEQVARSREMHWLRVDTYYEGAPENPTTYFQPIPCQQCEVAPCEVVCPVNATVHSAEGLNDMVYNRCVGTRYCSNNCPYKVRRFNYLLYQDWDTPTYKLMRNPEVTIRSRGVMEKCTYCVQRIQAAKIEAEKDGRRVRDGEILTACQAVCPTEAIIFGDLNDPSSRVAKLKAEKRNFALLGELNTRPRTSYLAALRNPNPELQGA</sequence>
<dbReference type="SUPFAM" id="SSF53706">
    <property type="entry name" value="Formate dehydrogenase/DMSO reductase, domains 1-3"/>
    <property type="match status" value="1"/>
</dbReference>
<dbReference type="OrthoDB" id="9779457at2"/>
<dbReference type="InterPro" id="IPR017896">
    <property type="entry name" value="4Fe4S_Fe-S-bd"/>
</dbReference>
<dbReference type="AlphaFoldDB" id="A0A0B6X2D8"/>
<dbReference type="Gene3D" id="3.30.70.20">
    <property type="match status" value="2"/>
</dbReference>